<dbReference type="EMBL" id="AP003456">
    <property type="protein sequence ID" value="BAD68343.1"/>
    <property type="molecule type" value="Genomic_DNA"/>
</dbReference>
<evidence type="ECO:0000313" key="3">
    <source>
        <dbReference type="Proteomes" id="UP000000763"/>
    </source>
</evidence>
<feature type="region of interest" description="Disordered" evidence="1">
    <location>
        <begin position="1"/>
        <end position="46"/>
    </location>
</feature>
<protein>
    <submittedName>
        <fullName evidence="2">Uncharacterized protein</fullName>
    </submittedName>
</protein>
<reference evidence="3" key="2">
    <citation type="journal article" date="2008" name="Nucleic Acids Res.">
        <title>The rice annotation project database (RAP-DB): 2008 update.</title>
        <authorList>
            <consortium name="The rice annotation project (RAP)"/>
        </authorList>
    </citation>
    <scope>GENOME REANNOTATION</scope>
    <source>
        <strain evidence="3">cv. Nipponbare</strain>
    </source>
</reference>
<proteinExistence type="predicted"/>
<name>Q5VQD2_ORYSJ</name>
<evidence type="ECO:0000256" key="1">
    <source>
        <dbReference type="SAM" id="MobiDB-lite"/>
    </source>
</evidence>
<gene>
    <name evidence="2" type="primary">P0542E10.8</name>
</gene>
<feature type="compositionally biased region" description="Basic residues" evidence="1">
    <location>
        <begin position="35"/>
        <end position="44"/>
    </location>
</feature>
<reference evidence="3" key="1">
    <citation type="journal article" date="2005" name="Nature">
        <title>The map-based sequence of the rice genome.</title>
        <authorList>
            <consortium name="International rice genome sequencing project (IRGSP)"/>
            <person name="Matsumoto T."/>
            <person name="Wu J."/>
            <person name="Kanamori H."/>
            <person name="Katayose Y."/>
            <person name="Fujisawa M."/>
            <person name="Namiki N."/>
            <person name="Mizuno H."/>
            <person name="Yamamoto K."/>
            <person name="Antonio B.A."/>
            <person name="Baba T."/>
            <person name="Sakata K."/>
            <person name="Nagamura Y."/>
            <person name="Aoki H."/>
            <person name="Arikawa K."/>
            <person name="Arita K."/>
            <person name="Bito T."/>
            <person name="Chiden Y."/>
            <person name="Fujitsuka N."/>
            <person name="Fukunaka R."/>
            <person name="Hamada M."/>
            <person name="Harada C."/>
            <person name="Hayashi A."/>
            <person name="Hijishita S."/>
            <person name="Honda M."/>
            <person name="Hosokawa S."/>
            <person name="Ichikawa Y."/>
            <person name="Idonuma A."/>
            <person name="Iijima M."/>
            <person name="Ikeda M."/>
            <person name="Ikeno M."/>
            <person name="Ito K."/>
            <person name="Ito S."/>
            <person name="Ito T."/>
            <person name="Ito Y."/>
            <person name="Ito Y."/>
            <person name="Iwabuchi A."/>
            <person name="Kamiya K."/>
            <person name="Karasawa W."/>
            <person name="Kurita K."/>
            <person name="Katagiri S."/>
            <person name="Kikuta A."/>
            <person name="Kobayashi H."/>
            <person name="Kobayashi N."/>
            <person name="Machita K."/>
            <person name="Maehara T."/>
            <person name="Masukawa M."/>
            <person name="Mizubayashi T."/>
            <person name="Mukai Y."/>
            <person name="Nagasaki H."/>
            <person name="Nagata Y."/>
            <person name="Naito S."/>
            <person name="Nakashima M."/>
            <person name="Nakama Y."/>
            <person name="Nakamichi Y."/>
            <person name="Nakamura M."/>
            <person name="Meguro A."/>
            <person name="Negishi M."/>
            <person name="Ohta I."/>
            <person name="Ohta T."/>
            <person name="Okamoto M."/>
            <person name="Ono N."/>
            <person name="Saji S."/>
            <person name="Sakaguchi M."/>
            <person name="Sakai K."/>
            <person name="Shibata M."/>
            <person name="Shimokawa T."/>
            <person name="Song J."/>
            <person name="Takazaki Y."/>
            <person name="Terasawa K."/>
            <person name="Tsugane M."/>
            <person name="Tsuji K."/>
            <person name="Ueda S."/>
            <person name="Waki K."/>
            <person name="Yamagata H."/>
            <person name="Yamamoto M."/>
            <person name="Yamamoto S."/>
            <person name="Yamane H."/>
            <person name="Yoshiki S."/>
            <person name="Yoshihara R."/>
            <person name="Yukawa K."/>
            <person name="Zhong H."/>
            <person name="Yano M."/>
            <person name="Yuan Q."/>
            <person name="Ouyang S."/>
            <person name="Liu J."/>
            <person name="Jones K.M."/>
            <person name="Gansberger K."/>
            <person name="Moffat K."/>
            <person name="Hill J."/>
            <person name="Bera J."/>
            <person name="Fadrosh D."/>
            <person name="Jin S."/>
            <person name="Johri S."/>
            <person name="Kim M."/>
            <person name="Overton L."/>
            <person name="Reardon M."/>
            <person name="Tsitrin T."/>
            <person name="Vuong H."/>
            <person name="Weaver B."/>
            <person name="Ciecko A."/>
            <person name="Tallon L."/>
            <person name="Jackson J."/>
            <person name="Pai G."/>
            <person name="Aken S.V."/>
            <person name="Utterback T."/>
            <person name="Reidmuller S."/>
            <person name="Feldblyum T."/>
            <person name="Hsiao J."/>
            <person name="Zismann V."/>
            <person name="Iobst S."/>
            <person name="de Vazeille A.R."/>
            <person name="Buell C.R."/>
            <person name="Ying K."/>
            <person name="Li Y."/>
            <person name="Lu T."/>
            <person name="Huang Y."/>
            <person name="Zhao Q."/>
            <person name="Feng Q."/>
            <person name="Zhang L."/>
            <person name="Zhu J."/>
            <person name="Weng Q."/>
            <person name="Mu J."/>
            <person name="Lu Y."/>
            <person name="Fan D."/>
            <person name="Liu Y."/>
            <person name="Guan J."/>
            <person name="Zhang Y."/>
            <person name="Yu S."/>
            <person name="Liu X."/>
            <person name="Zhang Y."/>
            <person name="Hong G."/>
            <person name="Han B."/>
            <person name="Choisne N."/>
            <person name="Demange N."/>
            <person name="Orjeda G."/>
            <person name="Samain S."/>
            <person name="Cattolico L."/>
            <person name="Pelletier E."/>
            <person name="Couloux A."/>
            <person name="Segurens B."/>
            <person name="Wincker P."/>
            <person name="D'Hont A."/>
            <person name="Scarpelli C."/>
            <person name="Weissenbach J."/>
            <person name="Salanoubat M."/>
            <person name="Quetier F."/>
            <person name="Yu Y."/>
            <person name="Kim H.R."/>
            <person name="Rambo T."/>
            <person name="Currie J."/>
            <person name="Collura K."/>
            <person name="Luo M."/>
            <person name="Yang T."/>
            <person name="Ammiraju J.S.S."/>
            <person name="Engler F."/>
            <person name="Soderlund C."/>
            <person name="Wing R.A."/>
            <person name="Palmer L.E."/>
            <person name="de la Bastide M."/>
            <person name="Spiegel L."/>
            <person name="Nascimento L."/>
            <person name="Zutavern T."/>
            <person name="O'Shaughnessy A."/>
            <person name="Dike S."/>
            <person name="Dedhia N."/>
            <person name="Preston R."/>
            <person name="Balija V."/>
            <person name="McCombie W.R."/>
            <person name="Chow T."/>
            <person name="Chen H."/>
            <person name="Chung M."/>
            <person name="Chen C."/>
            <person name="Shaw J."/>
            <person name="Wu H."/>
            <person name="Hsiao K."/>
            <person name="Chao Y."/>
            <person name="Chu M."/>
            <person name="Cheng C."/>
            <person name="Hour A."/>
            <person name="Lee P."/>
            <person name="Lin S."/>
            <person name="Lin Y."/>
            <person name="Liou J."/>
            <person name="Liu S."/>
            <person name="Hsing Y."/>
            <person name="Raghuvanshi S."/>
            <person name="Mohanty A."/>
            <person name="Bharti A.K."/>
            <person name="Gaur A."/>
            <person name="Gupta V."/>
            <person name="Kumar D."/>
            <person name="Ravi V."/>
            <person name="Vij S."/>
            <person name="Kapur A."/>
            <person name="Khurana P."/>
            <person name="Khurana P."/>
            <person name="Khurana J.P."/>
            <person name="Tyagi A.K."/>
            <person name="Gaikwad K."/>
            <person name="Singh A."/>
            <person name="Dalal V."/>
            <person name="Srivastava S."/>
            <person name="Dixit A."/>
            <person name="Pal A.K."/>
            <person name="Ghazi I.A."/>
            <person name="Yadav M."/>
            <person name="Pandit A."/>
            <person name="Bhargava A."/>
            <person name="Sureshbabu K."/>
            <person name="Batra K."/>
            <person name="Sharma T.R."/>
            <person name="Mohapatra T."/>
            <person name="Singh N.K."/>
            <person name="Messing J."/>
            <person name="Nelson A.B."/>
            <person name="Fuks G."/>
            <person name="Kavchok S."/>
            <person name="Keizer G."/>
            <person name="Linton E."/>
            <person name="Llaca V."/>
            <person name="Song R."/>
            <person name="Tanyolac B."/>
            <person name="Young S."/>
            <person name="Ho-Il K."/>
            <person name="Hahn J.H."/>
            <person name="Sangsakoo G."/>
            <person name="Vanavichit A."/>
            <person name="de Mattos Luiz.A.T."/>
            <person name="Zimmer P.D."/>
            <person name="Malone G."/>
            <person name="Dellagostin O."/>
            <person name="de Oliveira A.C."/>
            <person name="Bevan M."/>
            <person name="Bancroft I."/>
            <person name="Minx P."/>
            <person name="Cordum H."/>
            <person name="Wilson R."/>
            <person name="Cheng Z."/>
            <person name="Jin W."/>
            <person name="Jiang J."/>
            <person name="Leong S.A."/>
            <person name="Iwama H."/>
            <person name="Gojobori T."/>
            <person name="Itoh T."/>
            <person name="Niimura Y."/>
            <person name="Fujii Y."/>
            <person name="Habara T."/>
            <person name="Sakai H."/>
            <person name="Sato Y."/>
            <person name="Wilson G."/>
            <person name="Kumar K."/>
            <person name="McCouch S."/>
            <person name="Juretic N."/>
            <person name="Hoen D."/>
            <person name="Wright S."/>
            <person name="Bruskiewich R."/>
            <person name="Bureau T."/>
            <person name="Miyao A."/>
            <person name="Hirochika H."/>
            <person name="Nishikawa T."/>
            <person name="Kadowaki K."/>
            <person name="Sugiura M."/>
            <person name="Burr B."/>
            <person name="Sasaki T."/>
        </authorList>
    </citation>
    <scope>NUCLEOTIDE SEQUENCE [LARGE SCALE GENOMIC DNA]</scope>
    <source>
        <strain evidence="3">cv. Nipponbare</strain>
    </source>
</reference>
<sequence>MSPHAASQLPSQSRTGGSTQGTAGLAERSPYGSRAARRRTGRVRRACDDYPKAATAHSGAWTAVKPWTAMVPSSGVSGLGR</sequence>
<dbReference type="Proteomes" id="UP000000763">
    <property type="component" value="Chromosome 6"/>
</dbReference>
<organism evidence="2 3">
    <name type="scientific">Oryza sativa subsp. japonica</name>
    <name type="common">Rice</name>
    <dbReference type="NCBI Taxonomy" id="39947"/>
    <lineage>
        <taxon>Eukaryota</taxon>
        <taxon>Viridiplantae</taxon>
        <taxon>Streptophyta</taxon>
        <taxon>Embryophyta</taxon>
        <taxon>Tracheophyta</taxon>
        <taxon>Spermatophyta</taxon>
        <taxon>Magnoliopsida</taxon>
        <taxon>Liliopsida</taxon>
        <taxon>Poales</taxon>
        <taxon>Poaceae</taxon>
        <taxon>BOP clade</taxon>
        <taxon>Oryzoideae</taxon>
        <taxon>Oryzeae</taxon>
        <taxon>Oryzinae</taxon>
        <taxon>Oryza</taxon>
        <taxon>Oryza sativa</taxon>
    </lineage>
</organism>
<evidence type="ECO:0000313" key="2">
    <source>
        <dbReference type="EMBL" id="BAD68343.1"/>
    </source>
</evidence>
<dbReference type="AlphaFoldDB" id="Q5VQD2"/>
<accession>Q5VQD2</accession>
<feature type="compositionally biased region" description="Polar residues" evidence="1">
    <location>
        <begin position="8"/>
        <end position="22"/>
    </location>
</feature>